<feature type="compositionally biased region" description="Polar residues" evidence="6">
    <location>
        <begin position="637"/>
        <end position="652"/>
    </location>
</feature>
<feature type="compositionally biased region" description="Polar residues" evidence="6">
    <location>
        <begin position="12"/>
        <end position="24"/>
    </location>
</feature>
<dbReference type="Gene3D" id="1.10.510.10">
    <property type="entry name" value="Transferase(Phosphotransferase) domain 1"/>
    <property type="match status" value="1"/>
</dbReference>
<feature type="compositionally biased region" description="Polar residues" evidence="6">
    <location>
        <begin position="420"/>
        <end position="442"/>
    </location>
</feature>
<dbReference type="SUPFAM" id="SSF56112">
    <property type="entry name" value="Protein kinase-like (PK-like)"/>
    <property type="match status" value="1"/>
</dbReference>
<feature type="region of interest" description="Disordered" evidence="6">
    <location>
        <begin position="189"/>
        <end position="282"/>
    </location>
</feature>
<feature type="compositionally biased region" description="Polar residues" evidence="6">
    <location>
        <begin position="327"/>
        <end position="349"/>
    </location>
</feature>
<dbReference type="PROSITE" id="PS50011">
    <property type="entry name" value="PROTEIN_KINASE_DOM"/>
    <property type="match status" value="1"/>
</dbReference>
<dbReference type="PANTHER" id="PTHR48016:SF56">
    <property type="entry name" value="MAPKK KINASE"/>
    <property type="match status" value="1"/>
</dbReference>
<dbReference type="GO" id="GO:0004672">
    <property type="term" value="F:protein kinase activity"/>
    <property type="evidence" value="ECO:0007669"/>
    <property type="project" value="InterPro"/>
</dbReference>
<dbReference type="GO" id="GO:0005524">
    <property type="term" value="F:ATP binding"/>
    <property type="evidence" value="ECO:0007669"/>
    <property type="project" value="UniProtKB-KW"/>
</dbReference>
<evidence type="ECO:0000256" key="1">
    <source>
        <dbReference type="ARBA" id="ARBA00022679"/>
    </source>
</evidence>
<dbReference type="SMART" id="SM00220">
    <property type="entry name" value="S_TKc"/>
    <property type="match status" value="1"/>
</dbReference>
<gene>
    <name evidence="8" type="ORF">OXD698_LOCUS5723</name>
</gene>
<dbReference type="EMBL" id="CAJOAZ010000237">
    <property type="protein sequence ID" value="CAF3587235.1"/>
    <property type="molecule type" value="Genomic_DNA"/>
</dbReference>
<sequence length="2201" mass="252608">MDSKIDEENPSTDDTPTISDVQINPLTIMTSVPPFKPVDENQENPLESKTADILSHQSADIDLSPSFNTDVSSPIAFLSASTLADQQLSTNTHMDNHSIAAWVESTTAETTSPTIERSPSLPSTLLDQGIISARRDSNVSTICDQQQSIISELSSSQQLSYSNDMQRSLSVPINDPYNQTDNNELILPINDKNEDENEEEEEDVSLKFLPIPESEDSEVDKKKKQLPSINEEQVQFQPRSPITRESSKKSPNVSFHASVSFETHHKSLPTRRQRRNSWNINRTRLPSFQRSLSSIVTTQQPSLHSHVLRKQFKTSLSMPNAGDYSSGDATRQSSRGSDHSFVSTPNTASSLLPSYSQNHRFLAIPSSSSVISSDRNASVISDASGRSGIESTNLETSISDPLQSLSIDDEKLKNPKSLFYRQQRTSSASISSDETPSTQSKSSSDDDMNNFNAKMKDLRIDKDSRKGNIDKRKDILKQLMWLLEKKVTIYGRYGLGRRRSTSPVKQIQQKSTSNAFVEFCSSFRSNNTMNTLPRNETDNQSKISSPRLCCSNTNENSNVLHSLPLSLQTSYDDPMNQSYTSVRTTHSDSSATSPLINTKPLARNSLTLTTSLQRKRPVHRRNLSGLAAITRDRKNSFNKSDQQNSVPVLQQEQEPKLPMNRNIEDILNEHLIMINKFLSSHVYNASMSYPSQNSSIRDFLYTRLNELSQQNPMNQRCSRVETKAFIDLISTFQMNRAHHYSFLTDSVKDLLISNNEAIHLMNQYSENEDDIIQDGHIASNESSNTSSPSLTRYTSTESKPEIDDDNKLFNDRPLRFFRTLSEDYILACERTENDLKNLFDIADQQHTLYCLKHIDSGHTNDSLAAFHRRLDALFVWYNLYYELTISVRKLSGLLRCDDCDDWPKLHFRSIGTHRERKAKRANETYVDYDSTSEESDAEDEEEIKTTEESDVEAESEDSGDNDILPKTYWPEEPPDHLSRLEIADDSTTTTTNEINPKVKALNRNGCYRNFVYYMDKRSYQVKYDGLARTLIERVAPVLVKTRLALLQTDDRRKIKLEQVLAGSPLCDFQTSQINKSESKINLNTDDTDDKLVDTDNPVDENSIADINIGELTIEKWLFHVLKSCPTIKTICSHTDDILKQNWLELHQQLGLPSLLPLYFFIINVLLDVMNECLKLYNRPYMNNDTIEIDSLCRQQLVREAKLVLRDALATRLYSVRMMEQFMSQREITHELMEFDENTIKLYTHYKQFLSTVCINRTFGIHDNDNMIMNNEPNIDYYYYVDEETSELIKEYYFARDLTVTLGNRTEIRDLCNEFCALALRILAQLKEELNGKTEEYYQVFAIDMNDKLGLNDGSYSADITSDTTKQPSFQTSASVPPELYHNDSIVSDTASSFSDQKKNDIISSTREFRRHFDIIKQRTTRVCQLAKTLVDDFSIAIEFNCFNHIELWQQLRQSSYVQVKIYFNKNKADDFDNFYIFAPPWLSTDKNQVEKILSIICTQQLPIDEINRTNKDDHPCYIVFLPKKSFQRQKIQWSGEILFIQPSESTKLALNSTELDSLHLVINRSDHWEHIAKLFQSHVGLSTVELIRKLPRDEDIRSTFDQLPEHIEKLSIELTNLVRTLNTIWDQDSTKIYLTEIVKFDERTIESKLVDLVLYVYNSGFDLFRLLYDLIPTISSNNDEILEKFVRTMNEFFCEWCKCVTKKFKYISGQQARTARYKVFRPKWLSPGMVFLRFLAKSTHLQLLSDEDYKKLTKEMPAALDALYGNVKGNPTSPTTKVRSNSVSSVSINLGRPRVSSSTNVHRRNESGGRYNELITSTFLTPRQRITQKIKDLENNLEKKFRERKQIGQIFDTTSLTSGTIPDPVISLKTRNIDFPWRRGTRIGQGGAGVAFRAINASNGSIVCMKEIQLSSIASRSLPNAYPDKLRRIAKEIDMIMSINHPNIVRYFGIEKYKRTIYICMEYCLSTVNEFLNDIRSFQKRARIKRKNSILWSDSSEQDENFSTYDALLTSSLDVNENVRGFVKQLLNALMVLHENSIVHCDVKGDNIFIANEDGKYIVKLGDFNLSHRLELESPSSDGSDSRSTQKGTIYFKPPESEYVYKSDIWALGCTIIEMLTGKLPWTNVTRPPEDQIYIQNQLLAKKGPPIPEELRDQNEAYEFIELCLKPDLEERRSARELLNHPYPRVRIASQIHRQITNNDY</sequence>
<accession>A0A818MHU0</accession>
<feature type="region of interest" description="Disordered" evidence="6">
    <location>
        <begin position="634"/>
        <end position="653"/>
    </location>
</feature>
<feature type="compositionally biased region" description="Basic and acidic residues" evidence="6">
    <location>
        <begin position="973"/>
        <end position="982"/>
    </location>
</feature>
<feature type="domain" description="Protein kinase" evidence="7">
    <location>
        <begin position="1877"/>
        <end position="2184"/>
    </location>
</feature>
<dbReference type="Proteomes" id="UP000663844">
    <property type="component" value="Unassembled WGS sequence"/>
</dbReference>
<evidence type="ECO:0000256" key="6">
    <source>
        <dbReference type="SAM" id="MobiDB-lite"/>
    </source>
</evidence>
<name>A0A818MHU0_9BILA</name>
<evidence type="ECO:0000313" key="9">
    <source>
        <dbReference type="Proteomes" id="UP000663844"/>
    </source>
</evidence>
<organism evidence="8 9">
    <name type="scientific">Adineta steineri</name>
    <dbReference type="NCBI Taxonomy" id="433720"/>
    <lineage>
        <taxon>Eukaryota</taxon>
        <taxon>Metazoa</taxon>
        <taxon>Spiralia</taxon>
        <taxon>Gnathifera</taxon>
        <taxon>Rotifera</taxon>
        <taxon>Eurotatoria</taxon>
        <taxon>Bdelloidea</taxon>
        <taxon>Adinetida</taxon>
        <taxon>Adinetidae</taxon>
        <taxon>Adineta</taxon>
    </lineage>
</organism>
<feature type="compositionally biased region" description="Acidic residues" evidence="6">
    <location>
        <begin position="193"/>
        <end position="203"/>
    </location>
</feature>
<evidence type="ECO:0000256" key="4">
    <source>
        <dbReference type="ARBA" id="ARBA00022840"/>
    </source>
</evidence>
<feature type="coiled-coil region" evidence="5">
    <location>
        <begin position="1823"/>
        <end position="1850"/>
    </location>
</feature>
<feature type="region of interest" description="Disordered" evidence="6">
    <location>
        <begin position="318"/>
        <end position="349"/>
    </location>
</feature>
<protein>
    <recommendedName>
        <fullName evidence="7">Protein kinase domain-containing protein</fullName>
    </recommendedName>
</protein>
<feature type="compositionally biased region" description="Low complexity" evidence="6">
    <location>
        <begin position="779"/>
        <end position="789"/>
    </location>
</feature>
<dbReference type="Pfam" id="PF00069">
    <property type="entry name" value="Pkinase"/>
    <property type="match status" value="1"/>
</dbReference>
<evidence type="ECO:0000256" key="3">
    <source>
        <dbReference type="ARBA" id="ARBA00022777"/>
    </source>
</evidence>
<feature type="region of interest" description="Disordered" evidence="6">
    <location>
        <begin position="924"/>
        <end position="995"/>
    </location>
</feature>
<dbReference type="InterPro" id="IPR008271">
    <property type="entry name" value="Ser/Thr_kinase_AS"/>
</dbReference>
<evidence type="ECO:0000256" key="2">
    <source>
        <dbReference type="ARBA" id="ARBA00022741"/>
    </source>
</evidence>
<dbReference type="PANTHER" id="PTHR48016">
    <property type="entry name" value="MAP KINASE KINASE KINASE SSK2-RELATED-RELATED"/>
    <property type="match status" value="1"/>
</dbReference>
<evidence type="ECO:0000313" key="8">
    <source>
        <dbReference type="EMBL" id="CAF3587235.1"/>
    </source>
</evidence>
<feature type="compositionally biased region" description="Polar residues" evidence="6">
    <location>
        <begin position="985"/>
        <end position="994"/>
    </location>
</feature>
<keyword evidence="4" id="KW-0067">ATP-binding</keyword>
<keyword evidence="2" id="KW-0547">Nucleotide-binding</keyword>
<dbReference type="Gene3D" id="3.30.200.20">
    <property type="entry name" value="Phosphorylase Kinase, domain 1"/>
    <property type="match status" value="1"/>
</dbReference>
<comment type="caution">
    <text evidence="8">The sequence shown here is derived from an EMBL/GenBank/DDBJ whole genome shotgun (WGS) entry which is preliminary data.</text>
</comment>
<feature type="region of interest" description="Disordered" evidence="6">
    <location>
        <begin position="1"/>
        <end position="24"/>
    </location>
</feature>
<reference evidence="8" key="1">
    <citation type="submission" date="2021-02" db="EMBL/GenBank/DDBJ databases">
        <authorList>
            <person name="Nowell W R."/>
        </authorList>
    </citation>
    <scope>NUCLEOTIDE SEQUENCE</scope>
</reference>
<feature type="compositionally biased region" description="Basic residues" evidence="6">
    <location>
        <begin position="266"/>
        <end position="275"/>
    </location>
</feature>
<feature type="compositionally biased region" description="Polar residues" evidence="6">
    <location>
        <begin position="227"/>
        <end position="261"/>
    </location>
</feature>
<dbReference type="InterPro" id="IPR000719">
    <property type="entry name" value="Prot_kinase_dom"/>
</dbReference>
<keyword evidence="3" id="KW-0418">Kinase</keyword>
<keyword evidence="5" id="KW-0175">Coiled coil</keyword>
<keyword evidence="1" id="KW-0808">Transferase</keyword>
<proteinExistence type="predicted"/>
<dbReference type="InterPro" id="IPR011009">
    <property type="entry name" value="Kinase-like_dom_sf"/>
</dbReference>
<evidence type="ECO:0000256" key="5">
    <source>
        <dbReference type="SAM" id="Coils"/>
    </source>
</evidence>
<feature type="region of interest" description="Disordered" evidence="6">
    <location>
        <begin position="778"/>
        <end position="806"/>
    </location>
</feature>
<feature type="compositionally biased region" description="Acidic residues" evidence="6">
    <location>
        <begin position="930"/>
        <end position="960"/>
    </location>
</feature>
<evidence type="ECO:0000259" key="7">
    <source>
        <dbReference type="PROSITE" id="PS50011"/>
    </source>
</evidence>
<dbReference type="InterPro" id="IPR050538">
    <property type="entry name" value="MAP_kinase_kinase_kinase"/>
</dbReference>
<feature type="region of interest" description="Disordered" evidence="6">
    <location>
        <begin position="416"/>
        <end position="459"/>
    </location>
</feature>
<dbReference type="PROSITE" id="PS00108">
    <property type="entry name" value="PROTEIN_KINASE_ST"/>
    <property type="match status" value="1"/>
</dbReference>